<feature type="repeat" description="ANK" evidence="1">
    <location>
        <begin position="1"/>
        <end position="29"/>
    </location>
</feature>
<evidence type="ECO:0000313" key="2">
    <source>
        <dbReference type="EMBL" id="PRQ03197.1"/>
    </source>
</evidence>
<dbReference type="Proteomes" id="UP000238823">
    <property type="component" value="Unassembled WGS sequence"/>
</dbReference>
<reference evidence="2 3" key="1">
    <citation type="submission" date="2018-03" db="EMBL/GenBank/DDBJ databases">
        <title>Draft Genome Sequences of the Obligatory Marine Myxobacteria Enhygromyxa salina SWB007.</title>
        <authorList>
            <person name="Poehlein A."/>
            <person name="Moghaddam J.A."/>
            <person name="Harms H."/>
            <person name="Alanjari M."/>
            <person name="Koenig G.M."/>
            <person name="Daniel R."/>
            <person name="Schaeberle T.F."/>
        </authorList>
    </citation>
    <scope>NUCLEOTIDE SEQUENCE [LARGE SCALE GENOMIC DNA]</scope>
    <source>
        <strain evidence="2 3">SWB007</strain>
    </source>
</reference>
<accession>A0A2S9YDK0</accession>
<evidence type="ECO:0000313" key="3">
    <source>
        <dbReference type="Proteomes" id="UP000238823"/>
    </source>
</evidence>
<protein>
    <submittedName>
        <fullName evidence="2">Ankyrin repeat protein</fullName>
    </submittedName>
</protein>
<organism evidence="2 3">
    <name type="scientific">Enhygromyxa salina</name>
    <dbReference type="NCBI Taxonomy" id="215803"/>
    <lineage>
        <taxon>Bacteria</taxon>
        <taxon>Pseudomonadati</taxon>
        <taxon>Myxococcota</taxon>
        <taxon>Polyangia</taxon>
        <taxon>Nannocystales</taxon>
        <taxon>Nannocystaceae</taxon>
        <taxon>Enhygromyxa</taxon>
    </lineage>
</organism>
<sequence>MLEYAAEWGNLNIVRALLDAGADLHRSFEGKTALTHALTGGHVAVAELLVSRGATLGEADRRAIEVLVVRIDKLGADAAGSNGGDLGDERRLR</sequence>
<dbReference type="InterPro" id="IPR002110">
    <property type="entry name" value="Ankyrin_rpt"/>
</dbReference>
<proteinExistence type="predicted"/>
<dbReference type="InterPro" id="IPR036770">
    <property type="entry name" value="Ankyrin_rpt-contain_sf"/>
</dbReference>
<feature type="repeat" description="ANK" evidence="1">
    <location>
        <begin position="29"/>
        <end position="61"/>
    </location>
</feature>
<keyword evidence="1" id="KW-0040">ANK repeat</keyword>
<dbReference type="Gene3D" id="1.25.40.20">
    <property type="entry name" value="Ankyrin repeat-containing domain"/>
    <property type="match status" value="1"/>
</dbReference>
<dbReference type="EMBL" id="PVNL01000109">
    <property type="protein sequence ID" value="PRQ03197.1"/>
    <property type="molecule type" value="Genomic_DNA"/>
</dbReference>
<evidence type="ECO:0000256" key="1">
    <source>
        <dbReference type="PROSITE-ProRule" id="PRU00023"/>
    </source>
</evidence>
<dbReference type="PROSITE" id="PS50297">
    <property type="entry name" value="ANK_REP_REGION"/>
    <property type="match status" value="2"/>
</dbReference>
<comment type="caution">
    <text evidence="2">The sequence shown here is derived from an EMBL/GenBank/DDBJ whole genome shotgun (WGS) entry which is preliminary data.</text>
</comment>
<dbReference type="SUPFAM" id="SSF48403">
    <property type="entry name" value="Ankyrin repeat"/>
    <property type="match status" value="1"/>
</dbReference>
<gene>
    <name evidence="2" type="ORF">ENSA7_53370</name>
</gene>
<dbReference type="AlphaFoldDB" id="A0A2S9YDK0"/>
<dbReference type="Pfam" id="PF13637">
    <property type="entry name" value="Ank_4"/>
    <property type="match status" value="1"/>
</dbReference>
<dbReference type="SMART" id="SM00248">
    <property type="entry name" value="ANK"/>
    <property type="match status" value="2"/>
</dbReference>
<dbReference type="PROSITE" id="PS50088">
    <property type="entry name" value="ANK_REPEAT"/>
    <property type="match status" value="2"/>
</dbReference>
<name>A0A2S9YDK0_9BACT</name>